<name>A0AAU0F1G8_9FLAO</name>
<dbReference type="Proteomes" id="UP001432059">
    <property type="component" value="Chromosome"/>
</dbReference>
<protein>
    <submittedName>
        <fullName evidence="2">Response regulator receiver domain protein</fullName>
    </submittedName>
</protein>
<dbReference type="Pfam" id="PF22563">
    <property type="entry name" value="iREC"/>
    <property type="match status" value="1"/>
</dbReference>
<gene>
    <name evidence="2" type="ORF">BPO_0508</name>
</gene>
<dbReference type="KEGG" id="bpor:BPO_0508"/>
<reference evidence="2" key="1">
    <citation type="submission" date="2023-10" db="EMBL/GenBank/DDBJ databases">
        <title>Characterization and whole genome sequencing of a novel strain of Bergeyella porcorum QD2021 isolated from pig.</title>
        <authorList>
            <person name="Liu G."/>
            <person name="Chen C."/>
            <person name="Han X."/>
        </authorList>
    </citation>
    <scope>NUCLEOTIDE SEQUENCE</scope>
    <source>
        <strain evidence="2">QD2021</strain>
    </source>
</reference>
<dbReference type="Gene3D" id="3.40.50.2300">
    <property type="match status" value="1"/>
</dbReference>
<dbReference type="InterPro" id="IPR011006">
    <property type="entry name" value="CheY-like_superfamily"/>
</dbReference>
<evidence type="ECO:0000313" key="2">
    <source>
        <dbReference type="EMBL" id="WOC51155.1"/>
    </source>
</evidence>
<evidence type="ECO:0000313" key="3">
    <source>
        <dbReference type="Proteomes" id="UP001432059"/>
    </source>
</evidence>
<dbReference type="SUPFAM" id="SSF52172">
    <property type="entry name" value="CheY-like"/>
    <property type="match status" value="1"/>
</dbReference>
<dbReference type="InterPro" id="IPR054592">
    <property type="entry name" value="iREC"/>
</dbReference>
<proteinExistence type="predicted"/>
<organism evidence="2 3">
    <name type="scientific">Bergeyella porcorum</name>
    <dbReference type="NCBI Taxonomy" id="1735111"/>
    <lineage>
        <taxon>Bacteria</taxon>
        <taxon>Pseudomonadati</taxon>
        <taxon>Bacteroidota</taxon>
        <taxon>Flavobacteriia</taxon>
        <taxon>Flavobacteriales</taxon>
        <taxon>Weeksellaceae</taxon>
        <taxon>Bergeyella</taxon>
    </lineage>
</organism>
<dbReference type="AlphaFoldDB" id="A0AAU0F1G8"/>
<dbReference type="RefSeq" id="WP_327984816.1">
    <property type="nucleotide sequence ID" value="NZ_CP136426.1"/>
</dbReference>
<feature type="domain" description="Inactive Receiver" evidence="1">
    <location>
        <begin position="159"/>
        <end position="258"/>
    </location>
</feature>
<dbReference type="CDD" id="cd00156">
    <property type="entry name" value="REC"/>
    <property type="match status" value="1"/>
</dbReference>
<evidence type="ECO:0000259" key="1">
    <source>
        <dbReference type="Pfam" id="PF22563"/>
    </source>
</evidence>
<keyword evidence="3" id="KW-1185">Reference proteome</keyword>
<dbReference type="EMBL" id="CP136426">
    <property type="protein sequence ID" value="WOC51155.1"/>
    <property type="molecule type" value="Genomic_DNA"/>
</dbReference>
<sequence length="691" mass="81841">MIIIADDTFDTEKFTFLKEEKYKEVCKIYKTIKTTDLADVKNEIERSTLFCCHKSLQIFSRDEKPLENNDNYKFREKLIGIAKKKVEFSGGIDDNNLESKKMRKDDFYKHLKSFLDSYIKTKTLNFELLFFGEQEQAQSGEILNKKTSFFEKNNFVFSDKESSFINSYSFAQTEEFSDKQLHTIVIENLNNQKYDNIFIPINFSQYSDFNGLRLATHIRCTSTKNQLTTIFIYGVPSLDRLMNDPYFDILKTKNVFYIGYNKKALQEAENKAVEVFSEDELSTELKKVNLEAPKDNHSIANEWAIYRWAKSVQADDYDIEKINQKIESNLYYKYLQTIYPVSESKDLQSIKVKFANERPRVLYIDDEYEKGWNEIFATILYDKSEKIDFESLETDFSASQERIIENAVQKIKEKDIDTVILDFRLHKNDFSNQNTNEITSVKLLQEIKRINAGIQVIFFSATNKIWNLQKLQEFGADGFIIKESPENSINPHFTQETICNFKATMETAFKRRFLKELFSILDDLNQNVGNAKGSFSDEFDKFLNDLETQLKVIEIGLKNVDLKNKMSLDIVFLGCYNFMEKFKEFYFREDKKDYKYYIGVDNEDAKNYYFDRNNQFIEDKYIKELTWFCAMTNLFVDYFKICDKDDSTIRDLDKAKEKRNKYIHEGKLYFDEKELRLIFDLCKKITSELKE</sequence>
<accession>A0AAU0F1G8</accession>